<evidence type="ECO:0000259" key="9">
    <source>
        <dbReference type="PROSITE" id="PS51292"/>
    </source>
</evidence>
<evidence type="ECO:0000256" key="1">
    <source>
        <dbReference type="ARBA" id="ARBA00004141"/>
    </source>
</evidence>
<proteinExistence type="predicted"/>
<evidence type="ECO:0000256" key="5">
    <source>
        <dbReference type="ARBA" id="ARBA00022833"/>
    </source>
</evidence>
<keyword evidence="11" id="KW-1185">Reference proteome</keyword>
<dbReference type="Gene3D" id="3.30.40.10">
    <property type="entry name" value="Zinc/RING finger domain, C3HC4 (zinc finger)"/>
    <property type="match status" value="1"/>
</dbReference>
<organism evidence="10 11">
    <name type="scientific">Zasmidium cellare</name>
    <name type="common">Wine cellar mold</name>
    <name type="synonym">Racodium cellare</name>
    <dbReference type="NCBI Taxonomy" id="395010"/>
    <lineage>
        <taxon>Eukaryota</taxon>
        <taxon>Fungi</taxon>
        <taxon>Dikarya</taxon>
        <taxon>Ascomycota</taxon>
        <taxon>Pezizomycotina</taxon>
        <taxon>Dothideomycetes</taxon>
        <taxon>Dothideomycetidae</taxon>
        <taxon>Mycosphaerellales</taxon>
        <taxon>Mycosphaerellaceae</taxon>
        <taxon>Zasmidium</taxon>
    </lineage>
</organism>
<keyword evidence="7" id="KW-0472">Membrane</keyword>
<evidence type="ECO:0000256" key="7">
    <source>
        <dbReference type="ARBA" id="ARBA00023136"/>
    </source>
</evidence>
<evidence type="ECO:0000256" key="4">
    <source>
        <dbReference type="ARBA" id="ARBA00022771"/>
    </source>
</evidence>
<protein>
    <recommendedName>
        <fullName evidence="9">RING-CH-type domain-containing protein</fullName>
    </recommendedName>
</protein>
<dbReference type="InterPro" id="IPR011016">
    <property type="entry name" value="Znf_RING-CH"/>
</dbReference>
<evidence type="ECO:0000256" key="6">
    <source>
        <dbReference type="ARBA" id="ARBA00022989"/>
    </source>
</evidence>
<feature type="compositionally biased region" description="Acidic residues" evidence="8">
    <location>
        <begin position="359"/>
        <end position="368"/>
    </location>
</feature>
<comment type="caution">
    <text evidence="10">The sequence shown here is derived from an EMBL/GenBank/DDBJ whole genome shotgun (WGS) entry which is preliminary data.</text>
</comment>
<sequence length="533" mass="59436">MASLPARQPSQRRSSRPEQPQQSSTHSPVRSRSEDSQTIFVHDAPEKEEQQQEESIQPAARPIAPEDDPSVKRCWICFEDSTEDTPETSPWRDPCPCALMAHEECLLDWIADVEAPKNTRNRSLAAPKIECPQCKSEIKLARQRDYVVDLVRGFERLALKAIVPSGVFMLSGAVYHLSALHGIHSIYAVFGARDGARILRPLRMNAIRPPVEVYLNDPRQASYQVLNLLLDHAVHWRLYCGIPLITPILLASRTSLADGILPVLPIVFFASQVHAPDSTIDFPTWPPSASFAFAILPYIRSLYNLYYQKVWAEKEKQWLKEIQPRVTQNQGDGQNEGQGAGVNEGMMELQIDQGLWDNWDDPEQEEAADNNAPAQDDEAAPGPNVQDNRPNVRGGGNERPQQNAPAGGQQQQQQNQQPANGNQPIGQVDRRISFSPTGIAETALGAIAFPTLAGLAGEALKLILPRSWTTPRGYSSRGLLQHKWARSIIGGCLIVVGKDALMLYVRWRMAQMHRGRRVVDFDRKKGNSKRTAV</sequence>
<evidence type="ECO:0000313" key="11">
    <source>
        <dbReference type="Proteomes" id="UP001305779"/>
    </source>
</evidence>
<feature type="region of interest" description="Disordered" evidence="8">
    <location>
        <begin position="359"/>
        <end position="429"/>
    </location>
</feature>
<comment type="subcellular location">
    <subcellularLocation>
        <location evidence="1">Membrane</location>
        <topology evidence="1">Multi-pass membrane protein</topology>
    </subcellularLocation>
</comment>
<dbReference type="PROSITE" id="PS51292">
    <property type="entry name" value="ZF_RING_CH"/>
    <property type="match status" value="1"/>
</dbReference>
<keyword evidence="6" id="KW-1133">Transmembrane helix</keyword>
<evidence type="ECO:0000256" key="2">
    <source>
        <dbReference type="ARBA" id="ARBA00022692"/>
    </source>
</evidence>
<evidence type="ECO:0000256" key="3">
    <source>
        <dbReference type="ARBA" id="ARBA00022723"/>
    </source>
</evidence>
<dbReference type="Proteomes" id="UP001305779">
    <property type="component" value="Unassembled WGS sequence"/>
</dbReference>
<keyword evidence="2" id="KW-0812">Transmembrane</keyword>
<keyword evidence="4" id="KW-0863">Zinc-finger</keyword>
<dbReference type="InterPro" id="IPR013083">
    <property type="entry name" value="Znf_RING/FYVE/PHD"/>
</dbReference>
<keyword evidence="5" id="KW-0862">Zinc</keyword>
<dbReference type="SUPFAM" id="SSF57850">
    <property type="entry name" value="RING/U-box"/>
    <property type="match status" value="1"/>
</dbReference>
<feature type="compositionally biased region" description="Low complexity" evidence="8">
    <location>
        <begin position="400"/>
        <end position="427"/>
    </location>
</feature>
<dbReference type="SMART" id="SM00744">
    <property type="entry name" value="RINGv"/>
    <property type="match status" value="1"/>
</dbReference>
<evidence type="ECO:0000256" key="8">
    <source>
        <dbReference type="SAM" id="MobiDB-lite"/>
    </source>
</evidence>
<keyword evidence="3" id="KW-0479">Metal-binding</keyword>
<dbReference type="PANTHER" id="PTHR46283">
    <property type="entry name" value="E3 UBIQUITIN-PROTEIN LIGASE MARCH5"/>
    <property type="match status" value="1"/>
</dbReference>
<dbReference type="Pfam" id="PF12906">
    <property type="entry name" value="RINGv"/>
    <property type="match status" value="1"/>
</dbReference>
<feature type="region of interest" description="Disordered" evidence="8">
    <location>
        <begin position="1"/>
        <end position="67"/>
    </location>
</feature>
<dbReference type="EMBL" id="JAXOVC010000015">
    <property type="protein sequence ID" value="KAK4493838.1"/>
    <property type="molecule type" value="Genomic_DNA"/>
</dbReference>
<name>A0ABR0DXY3_ZASCE</name>
<reference evidence="10 11" key="1">
    <citation type="journal article" date="2023" name="G3 (Bethesda)">
        <title>A chromosome-level genome assembly of Zasmidium syzygii isolated from banana leaves.</title>
        <authorList>
            <person name="van Westerhoven A.C."/>
            <person name="Mehrabi R."/>
            <person name="Talebi R."/>
            <person name="Steentjes M.B.F."/>
            <person name="Corcolon B."/>
            <person name="Chong P.A."/>
            <person name="Kema G.H.J."/>
            <person name="Seidl M.F."/>
        </authorList>
    </citation>
    <scope>NUCLEOTIDE SEQUENCE [LARGE SCALE GENOMIC DNA]</scope>
    <source>
        <strain evidence="10 11">P124</strain>
    </source>
</reference>
<feature type="domain" description="RING-CH-type" evidence="9">
    <location>
        <begin position="66"/>
        <end position="141"/>
    </location>
</feature>
<feature type="compositionally biased region" description="Low complexity" evidence="8">
    <location>
        <begin position="1"/>
        <end position="24"/>
    </location>
</feature>
<gene>
    <name evidence="10" type="ORF">PRZ48_015023</name>
</gene>
<evidence type="ECO:0000313" key="10">
    <source>
        <dbReference type="EMBL" id="KAK4493838.1"/>
    </source>
</evidence>
<accession>A0ABR0DXY3</accession>